<dbReference type="Proteomes" id="UP001558652">
    <property type="component" value="Unassembled WGS sequence"/>
</dbReference>
<feature type="region of interest" description="Disordered" evidence="1">
    <location>
        <begin position="49"/>
        <end position="68"/>
    </location>
</feature>
<keyword evidence="3" id="KW-1185">Reference proteome</keyword>
<feature type="region of interest" description="Disordered" evidence="1">
    <location>
        <begin position="89"/>
        <end position="114"/>
    </location>
</feature>
<gene>
    <name evidence="2" type="ORF">AAG570_001527</name>
</gene>
<feature type="region of interest" description="Disordered" evidence="1">
    <location>
        <begin position="1"/>
        <end position="23"/>
    </location>
</feature>
<accession>A0ABD0YAR0</accession>
<dbReference type="AlphaFoldDB" id="A0ABD0YAR0"/>
<evidence type="ECO:0000256" key="1">
    <source>
        <dbReference type="SAM" id="MobiDB-lite"/>
    </source>
</evidence>
<evidence type="ECO:0000313" key="2">
    <source>
        <dbReference type="EMBL" id="KAL1123754.1"/>
    </source>
</evidence>
<dbReference type="EMBL" id="JBFDAA010000011">
    <property type="protein sequence ID" value="KAL1123754.1"/>
    <property type="molecule type" value="Genomic_DNA"/>
</dbReference>
<protein>
    <submittedName>
        <fullName evidence="2">Uncharacterized protein</fullName>
    </submittedName>
</protein>
<organism evidence="2 3">
    <name type="scientific">Ranatra chinensis</name>
    <dbReference type="NCBI Taxonomy" id="642074"/>
    <lineage>
        <taxon>Eukaryota</taxon>
        <taxon>Metazoa</taxon>
        <taxon>Ecdysozoa</taxon>
        <taxon>Arthropoda</taxon>
        <taxon>Hexapoda</taxon>
        <taxon>Insecta</taxon>
        <taxon>Pterygota</taxon>
        <taxon>Neoptera</taxon>
        <taxon>Paraneoptera</taxon>
        <taxon>Hemiptera</taxon>
        <taxon>Heteroptera</taxon>
        <taxon>Panheteroptera</taxon>
        <taxon>Nepomorpha</taxon>
        <taxon>Nepidae</taxon>
        <taxon>Ranatrinae</taxon>
        <taxon>Ranatra</taxon>
    </lineage>
</organism>
<name>A0ABD0YAR0_9HEMI</name>
<feature type="region of interest" description="Disordered" evidence="1">
    <location>
        <begin position="168"/>
        <end position="232"/>
    </location>
</feature>
<feature type="compositionally biased region" description="Pro residues" evidence="1">
    <location>
        <begin position="186"/>
        <end position="206"/>
    </location>
</feature>
<proteinExistence type="predicted"/>
<sequence>MDSYVQGKEPEPGYGRIRPGRGADSLADSLAQININGGTIDHNKYYSSYLNRAPSPAHSGSSRESDSARPLYENLDYYAGRVQAPAYYHPQRESSHYRKAQPQVPTKSKREGPPLYENLQEVRRQRPPSAEQRQMAVALTTPPSTYLPPPYPGLARVPQAQTVRECCAPRPQVETAHSQQRQLRPQHPPSPPQPPPQSPPPPPPQSHSPTPSAKIKPVQGKTPLLPYNVTPPRPMTSRGCNLSEALTEMPSTYLLPPYSCLTRLPVLHPGNTLLFTIRNDPFSMDSKPLPKSVLSSSLT</sequence>
<evidence type="ECO:0000313" key="3">
    <source>
        <dbReference type="Proteomes" id="UP001558652"/>
    </source>
</evidence>
<comment type="caution">
    <text evidence="2">The sequence shown here is derived from an EMBL/GenBank/DDBJ whole genome shotgun (WGS) entry which is preliminary data.</text>
</comment>
<reference evidence="2 3" key="1">
    <citation type="submission" date="2024-07" db="EMBL/GenBank/DDBJ databases">
        <title>Chromosome-level genome assembly of the water stick insect Ranatra chinensis (Heteroptera: Nepidae).</title>
        <authorList>
            <person name="Liu X."/>
        </authorList>
    </citation>
    <scope>NUCLEOTIDE SEQUENCE [LARGE SCALE GENOMIC DNA]</scope>
    <source>
        <strain evidence="2">Cailab_2021Rc</strain>
        <tissue evidence="2">Muscle</tissue>
    </source>
</reference>